<reference evidence="1 3" key="1">
    <citation type="journal article" date="2020" name="Stud. Mycol.">
        <title>101 Dothideomycetes genomes: a test case for predicting lifestyles and emergence of pathogens.</title>
        <authorList>
            <person name="Haridas S."/>
            <person name="Albert R."/>
            <person name="Binder M."/>
            <person name="Bloem J."/>
            <person name="Labutti K."/>
            <person name="Salamov A."/>
            <person name="Andreopoulos B."/>
            <person name="Baker S."/>
            <person name="Barry K."/>
            <person name="Bills G."/>
            <person name="Bluhm B."/>
            <person name="Cannon C."/>
            <person name="Castanera R."/>
            <person name="Culley D."/>
            <person name="Daum C."/>
            <person name="Ezra D."/>
            <person name="Gonzalez J."/>
            <person name="Henrissat B."/>
            <person name="Kuo A."/>
            <person name="Liang C."/>
            <person name="Lipzen A."/>
            <person name="Lutzoni F."/>
            <person name="Magnuson J."/>
            <person name="Mondo S."/>
            <person name="Nolan M."/>
            <person name="Ohm R."/>
            <person name="Pangilinan J."/>
            <person name="Park H.-J."/>
            <person name="Ramirez L."/>
            <person name="Alfaro M."/>
            <person name="Sun H."/>
            <person name="Tritt A."/>
            <person name="Yoshinaga Y."/>
            <person name="Zwiers L.-H."/>
            <person name="Turgeon B."/>
            <person name="Goodwin S."/>
            <person name="Spatafora J."/>
            <person name="Crous P."/>
            <person name="Grigoriev I."/>
        </authorList>
    </citation>
    <scope>NUCLEOTIDE SEQUENCE</scope>
    <source>
        <strain evidence="1 3">CBS 304.34</strain>
    </source>
</reference>
<name>A0A6A6YUH1_9PEZI</name>
<accession>A0A6A6YUH1</accession>
<evidence type="ECO:0000313" key="3">
    <source>
        <dbReference type="RefSeq" id="XP_033578997.1"/>
    </source>
</evidence>
<evidence type="ECO:0000313" key="1">
    <source>
        <dbReference type="EMBL" id="KAF2812033.1"/>
    </source>
</evidence>
<keyword evidence="2" id="KW-1185">Reference proteome</keyword>
<dbReference type="EMBL" id="MU003697">
    <property type="protein sequence ID" value="KAF2812033.1"/>
    <property type="molecule type" value="Genomic_DNA"/>
</dbReference>
<dbReference type="Proteomes" id="UP000504636">
    <property type="component" value="Unplaced"/>
</dbReference>
<protein>
    <submittedName>
        <fullName evidence="1 3">Uncharacterized protein</fullName>
    </submittedName>
</protein>
<proteinExistence type="predicted"/>
<dbReference type="AlphaFoldDB" id="A0A6A6YUH1"/>
<dbReference type="RefSeq" id="XP_033578997.1">
    <property type="nucleotide sequence ID" value="XM_033719472.1"/>
</dbReference>
<reference evidence="3" key="3">
    <citation type="submission" date="2025-04" db="UniProtKB">
        <authorList>
            <consortium name="RefSeq"/>
        </authorList>
    </citation>
    <scope>IDENTIFICATION</scope>
    <source>
        <strain evidence="3">CBS 304.34</strain>
    </source>
</reference>
<reference evidence="3" key="2">
    <citation type="submission" date="2020-04" db="EMBL/GenBank/DDBJ databases">
        <authorList>
            <consortium name="NCBI Genome Project"/>
        </authorList>
    </citation>
    <scope>NUCLEOTIDE SEQUENCE</scope>
    <source>
        <strain evidence="3">CBS 304.34</strain>
    </source>
</reference>
<feature type="non-terminal residue" evidence="1">
    <location>
        <position position="1"/>
    </location>
</feature>
<sequence>ASRWVKQHSKHLRSGYLLPIDKLRKRADSALYYSLYIELLGRKIQEYNIQPGNTWNIDKKGFLIG</sequence>
<organism evidence="1">
    <name type="scientific">Mytilinidion resinicola</name>
    <dbReference type="NCBI Taxonomy" id="574789"/>
    <lineage>
        <taxon>Eukaryota</taxon>
        <taxon>Fungi</taxon>
        <taxon>Dikarya</taxon>
        <taxon>Ascomycota</taxon>
        <taxon>Pezizomycotina</taxon>
        <taxon>Dothideomycetes</taxon>
        <taxon>Pleosporomycetidae</taxon>
        <taxon>Mytilinidiales</taxon>
        <taxon>Mytilinidiaceae</taxon>
        <taxon>Mytilinidion</taxon>
    </lineage>
</organism>
<evidence type="ECO:0000313" key="2">
    <source>
        <dbReference type="Proteomes" id="UP000504636"/>
    </source>
</evidence>
<dbReference type="GeneID" id="54460365"/>
<gene>
    <name evidence="1 3" type="ORF">BDZ99DRAFT_460824</name>
</gene>
<dbReference type="OrthoDB" id="3938460at2759"/>